<name>A0ABM7YDF1_9EURY</name>
<protein>
    <submittedName>
        <fullName evidence="1">Uncharacterized protein</fullName>
    </submittedName>
</protein>
<evidence type="ECO:0000313" key="2">
    <source>
        <dbReference type="Proteomes" id="UP000831817"/>
    </source>
</evidence>
<dbReference type="EMBL" id="AP025698">
    <property type="protein sequence ID" value="BDH79294.1"/>
    <property type="molecule type" value="Genomic_DNA"/>
</dbReference>
<evidence type="ECO:0000313" key="1">
    <source>
        <dbReference type="EMBL" id="BDH79294.1"/>
    </source>
</evidence>
<reference evidence="1 2" key="1">
    <citation type="submission" date="2022-04" db="EMBL/GenBank/DDBJ databases">
        <title>Complete genome of Methanothermobacter tenebrarum strain RMAS.</title>
        <authorList>
            <person name="Nakamura K."/>
            <person name="Oshima K."/>
            <person name="Hattori M."/>
            <person name="Kamagata Y."/>
            <person name="Takamizawa K."/>
        </authorList>
    </citation>
    <scope>NUCLEOTIDE SEQUENCE [LARGE SCALE GENOMIC DNA]</scope>
    <source>
        <strain evidence="1 2">RMAS</strain>
    </source>
</reference>
<keyword evidence="2" id="KW-1185">Reference proteome</keyword>
<organism evidence="1 2">
    <name type="scientific">Methanothermobacter tenebrarum</name>
    <dbReference type="NCBI Taxonomy" id="680118"/>
    <lineage>
        <taxon>Archaea</taxon>
        <taxon>Methanobacteriati</taxon>
        <taxon>Methanobacteriota</taxon>
        <taxon>Methanomada group</taxon>
        <taxon>Methanobacteria</taxon>
        <taxon>Methanobacteriales</taxon>
        <taxon>Methanobacteriaceae</taxon>
        <taxon>Methanothermobacter</taxon>
    </lineage>
</organism>
<sequence>MPPPKNLFSTAPMRSLLFGMEKNAKPTPIKTKPITIQ</sequence>
<proteinExistence type="predicted"/>
<gene>
    <name evidence="1" type="ORF">MTTB_06730</name>
</gene>
<dbReference type="Proteomes" id="UP000831817">
    <property type="component" value="Chromosome"/>
</dbReference>
<accession>A0ABM7YDF1</accession>